<dbReference type="GO" id="GO:0022857">
    <property type="term" value="F:transmembrane transporter activity"/>
    <property type="evidence" value="ECO:0007669"/>
    <property type="project" value="TreeGrafter"/>
</dbReference>
<evidence type="ECO:0000313" key="10">
    <source>
        <dbReference type="EMBL" id="TGO06224.1"/>
    </source>
</evidence>
<dbReference type="Proteomes" id="UP000297318">
    <property type="component" value="Unassembled WGS sequence"/>
</dbReference>
<dbReference type="GO" id="GO:0005886">
    <property type="term" value="C:plasma membrane"/>
    <property type="evidence" value="ECO:0007669"/>
    <property type="project" value="UniProtKB-SubCell"/>
</dbReference>
<dbReference type="RefSeq" id="WP_135848459.1">
    <property type="nucleotide sequence ID" value="NZ_RHPJ01000001.1"/>
</dbReference>
<keyword evidence="5 7" id="KW-0472">Membrane</keyword>
<dbReference type="Pfam" id="PF02687">
    <property type="entry name" value="FtsX"/>
    <property type="match status" value="1"/>
</dbReference>
<evidence type="ECO:0000256" key="1">
    <source>
        <dbReference type="ARBA" id="ARBA00004651"/>
    </source>
</evidence>
<keyword evidence="2" id="KW-1003">Cell membrane</keyword>
<feature type="domain" description="MacB-like periplasmic core" evidence="9">
    <location>
        <begin position="25"/>
        <end position="227"/>
    </location>
</feature>
<feature type="domain" description="ABC3 transporter permease C-terminal" evidence="8">
    <location>
        <begin position="284"/>
        <end position="397"/>
    </location>
</feature>
<evidence type="ECO:0000259" key="8">
    <source>
        <dbReference type="Pfam" id="PF02687"/>
    </source>
</evidence>
<keyword evidence="3 7" id="KW-0812">Transmembrane</keyword>
<proteinExistence type="inferred from homology"/>
<gene>
    <name evidence="10" type="ORF">SERN_0416</name>
</gene>
<keyword evidence="11" id="KW-1185">Reference proteome</keyword>
<dbReference type="InterPro" id="IPR025857">
    <property type="entry name" value="MacB_PCD"/>
</dbReference>
<accession>A0A4Z1E2H9</accession>
<reference evidence="10 11" key="1">
    <citation type="submission" date="2018-11" db="EMBL/GenBank/DDBJ databases">
        <title>Complete genome sequencing of the Actinobacteria Serinibacter sp. K3-2.</title>
        <authorList>
            <person name="Rakitin A.L."/>
            <person name="Beletsky A.V."/>
            <person name="Mardanov A.V."/>
            <person name="Ravin N.V."/>
            <person name="Gromova A.S."/>
            <person name="Filippova S.N."/>
            <person name="Gal'Chenko V.F."/>
        </authorList>
    </citation>
    <scope>NUCLEOTIDE SEQUENCE [LARGE SCALE GENOMIC DNA]</scope>
    <source>
        <strain evidence="10 11">K3-2</strain>
    </source>
</reference>
<feature type="transmembrane region" description="Helical" evidence="7">
    <location>
        <begin position="24"/>
        <end position="45"/>
    </location>
</feature>
<name>A0A4Z1E2H9_9MICO</name>
<evidence type="ECO:0000256" key="4">
    <source>
        <dbReference type="ARBA" id="ARBA00022989"/>
    </source>
</evidence>
<evidence type="ECO:0000256" key="5">
    <source>
        <dbReference type="ARBA" id="ARBA00023136"/>
    </source>
</evidence>
<evidence type="ECO:0000259" key="9">
    <source>
        <dbReference type="Pfam" id="PF12704"/>
    </source>
</evidence>
<dbReference type="EMBL" id="RHPJ01000001">
    <property type="protein sequence ID" value="TGO06224.1"/>
    <property type="molecule type" value="Genomic_DNA"/>
</dbReference>
<dbReference type="PANTHER" id="PTHR30572:SF4">
    <property type="entry name" value="ABC TRANSPORTER PERMEASE YTRF"/>
    <property type="match status" value="1"/>
</dbReference>
<dbReference type="Pfam" id="PF12704">
    <property type="entry name" value="MacB_PCD"/>
    <property type="match status" value="1"/>
</dbReference>
<dbReference type="InterPro" id="IPR050250">
    <property type="entry name" value="Macrolide_Exporter_MacB"/>
</dbReference>
<feature type="transmembrane region" description="Helical" evidence="7">
    <location>
        <begin position="369"/>
        <end position="390"/>
    </location>
</feature>
<dbReference type="OrthoDB" id="9780560at2"/>
<dbReference type="PANTHER" id="PTHR30572">
    <property type="entry name" value="MEMBRANE COMPONENT OF TRANSPORTER-RELATED"/>
    <property type="match status" value="1"/>
</dbReference>
<keyword evidence="4 7" id="KW-1133">Transmembrane helix</keyword>
<evidence type="ECO:0000256" key="2">
    <source>
        <dbReference type="ARBA" id="ARBA00022475"/>
    </source>
</evidence>
<comment type="similarity">
    <text evidence="6">Belongs to the ABC-4 integral membrane protein family.</text>
</comment>
<feature type="transmembrane region" description="Helical" evidence="7">
    <location>
        <begin position="280"/>
        <end position="306"/>
    </location>
</feature>
<comment type="subcellular location">
    <subcellularLocation>
        <location evidence="1">Cell membrane</location>
        <topology evidence="1">Multi-pass membrane protein</topology>
    </subcellularLocation>
</comment>
<dbReference type="InterPro" id="IPR003838">
    <property type="entry name" value="ABC3_permease_C"/>
</dbReference>
<feature type="transmembrane region" description="Helical" evidence="7">
    <location>
        <begin position="334"/>
        <end position="357"/>
    </location>
</feature>
<evidence type="ECO:0000256" key="6">
    <source>
        <dbReference type="ARBA" id="ARBA00038076"/>
    </source>
</evidence>
<evidence type="ECO:0000313" key="11">
    <source>
        <dbReference type="Proteomes" id="UP000297318"/>
    </source>
</evidence>
<protein>
    <submittedName>
        <fullName evidence="10">ABC transporter-like protein</fullName>
    </submittedName>
</protein>
<evidence type="ECO:0000256" key="3">
    <source>
        <dbReference type="ARBA" id="ARBA00022692"/>
    </source>
</evidence>
<comment type="caution">
    <text evidence="10">The sequence shown here is derived from an EMBL/GenBank/DDBJ whole genome shotgun (WGS) entry which is preliminary data.</text>
</comment>
<dbReference type="AlphaFoldDB" id="A0A4Z1E2H9"/>
<organism evidence="10 11">
    <name type="scientific">Serinibacter arcticus</name>
    <dbReference type="NCBI Taxonomy" id="1655435"/>
    <lineage>
        <taxon>Bacteria</taxon>
        <taxon>Bacillati</taxon>
        <taxon>Actinomycetota</taxon>
        <taxon>Actinomycetes</taxon>
        <taxon>Micrococcales</taxon>
        <taxon>Beutenbergiaceae</taxon>
        <taxon>Serinibacter</taxon>
    </lineage>
</organism>
<evidence type="ECO:0000256" key="7">
    <source>
        <dbReference type="SAM" id="Phobius"/>
    </source>
</evidence>
<sequence>MSRLSVRDLAVEASHGIGARPGRLFLTILGTVLGIAALVVTMGMAQTGAGQIARQFDAVGATQAVARAGEAQTMGGETRARTTLPWDSPDRVTRLAGVEAAALLADVDVAGARISAVPIVDPTAVAGVPPAVVATSPELLAGVRATLATGRMFDGGHDARSDRVVVLGSGAAERLAINRVDSQPSIFIGEDAYTVIGILDDTARRKDLLDAVILPLGTARTDFGLAAPGELQMRIAVGAGEVVAEQVPIALSPNTPENVEVQAPPTGGELQRNIRGDINIVFIALGGVALVVGGLGIANVTLLSVMERVGEIGLRRALGATRGQVATQFIVESVVVGLLGGLIGAALGVFVVVGVSVAQEWTPIIDMPLAIGSALLGGVIGLVAGAYPAVKAASLEPVAALRGGL</sequence>